<organism evidence="7 8">
    <name type="scientific">Saponaria officinalis</name>
    <name type="common">Common soapwort</name>
    <name type="synonym">Lychnis saponaria</name>
    <dbReference type="NCBI Taxonomy" id="3572"/>
    <lineage>
        <taxon>Eukaryota</taxon>
        <taxon>Viridiplantae</taxon>
        <taxon>Streptophyta</taxon>
        <taxon>Embryophyta</taxon>
        <taxon>Tracheophyta</taxon>
        <taxon>Spermatophyta</taxon>
        <taxon>Magnoliopsida</taxon>
        <taxon>eudicotyledons</taxon>
        <taxon>Gunneridae</taxon>
        <taxon>Pentapetalae</taxon>
        <taxon>Caryophyllales</taxon>
        <taxon>Caryophyllaceae</taxon>
        <taxon>Caryophylleae</taxon>
        <taxon>Saponaria</taxon>
    </lineage>
</organism>
<evidence type="ECO:0000256" key="4">
    <source>
        <dbReference type="ARBA" id="ARBA00022989"/>
    </source>
</evidence>
<protein>
    <recommendedName>
        <fullName evidence="9">Sulfite exporter TauE/SafE family protein</fullName>
    </recommendedName>
</protein>
<comment type="caution">
    <text evidence="7">The sequence shown here is derived from an EMBL/GenBank/DDBJ whole genome shotgun (WGS) entry which is preliminary data.</text>
</comment>
<evidence type="ECO:0008006" key="9">
    <source>
        <dbReference type="Google" id="ProtNLM"/>
    </source>
</evidence>
<keyword evidence="3 6" id="KW-0812">Transmembrane</keyword>
<keyword evidence="8" id="KW-1185">Reference proteome</keyword>
<dbReference type="Proteomes" id="UP001443914">
    <property type="component" value="Unassembled WGS sequence"/>
</dbReference>
<comment type="subcellular location">
    <subcellularLocation>
        <location evidence="1">Membrane</location>
        <topology evidence="1">Multi-pass membrane protein</topology>
    </subcellularLocation>
</comment>
<feature type="transmembrane region" description="Helical" evidence="6">
    <location>
        <begin position="21"/>
        <end position="52"/>
    </location>
</feature>
<feature type="transmembrane region" description="Helical" evidence="6">
    <location>
        <begin position="216"/>
        <end position="235"/>
    </location>
</feature>
<evidence type="ECO:0000313" key="8">
    <source>
        <dbReference type="Proteomes" id="UP001443914"/>
    </source>
</evidence>
<feature type="transmembrane region" description="Helical" evidence="6">
    <location>
        <begin position="89"/>
        <end position="109"/>
    </location>
</feature>
<feature type="transmembrane region" description="Helical" evidence="6">
    <location>
        <begin position="332"/>
        <end position="351"/>
    </location>
</feature>
<gene>
    <name evidence="7" type="ORF">RND81_14G164800</name>
</gene>
<dbReference type="GO" id="GO:0016020">
    <property type="term" value="C:membrane"/>
    <property type="evidence" value="ECO:0007669"/>
    <property type="project" value="UniProtKB-SubCell"/>
</dbReference>
<dbReference type="AlphaFoldDB" id="A0AAW1GNX1"/>
<evidence type="ECO:0000256" key="5">
    <source>
        <dbReference type="ARBA" id="ARBA00023136"/>
    </source>
</evidence>
<dbReference type="Pfam" id="PF01925">
    <property type="entry name" value="TauE"/>
    <property type="match status" value="2"/>
</dbReference>
<dbReference type="PANTHER" id="PTHR14255">
    <property type="entry name" value="CEREBLON"/>
    <property type="match status" value="1"/>
</dbReference>
<evidence type="ECO:0000313" key="7">
    <source>
        <dbReference type="EMBL" id="KAK9666155.1"/>
    </source>
</evidence>
<evidence type="ECO:0000256" key="3">
    <source>
        <dbReference type="ARBA" id="ARBA00022692"/>
    </source>
</evidence>
<dbReference type="InterPro" id="IPR002781">
    <property type="entry name" value="TM_pro_TauE-like"/>
</dbReference>
<dbReference type="PANTHER" id="PTHR14255:SF1">
    <property type="entry name" value="SULFITE EXPORTER TAUE_SAFE FAMILY PROTEIN 3"/>
    <property type="match status" value="1"/>
</dbReference>
<accession>A0AAW1GNX1</accession>
<keyword evidence="4 6" id="KW-1133">Transmembrane helix</keyword>
<name>A0AAW1GNX1_SAPOF</name>
<evidence type="ECO:0000256" key="1">
    <source>
        <dbReference type="ARBA" id="ARBA00004141"/>
    </source>
</evidence>
<proteinExistence type="inferred from homology"/>
<sequence length="420" mass="45953">MAKKFMNVVEFEIGWRLIVGTLIAFCGAAFGSAGGIGAGGIFVPMLTLVIGFDAKSSAAISKCMIMGLSCATVYYNLKQRHPTLDRPLIDYDLALAVQPMLLLGISTGVTLSAVFANWMVTVLLIVALVGTSTRSFFKGVDRWKKETIEQRSRQQPRVQPKVQPRVQSRVSVAENVKWKQLCILVIVWLAFLAIQIIKIINSSNNRYGLVYRACSIAYWVLNLLQIPVAVGATLYQAHTLRRSKRLAHNTAEEASVLWMGTQQLVFCVLVAMLAGTLGGLLGLGGGFILGPMFLEIGIIPQVSSATATFVMTFSASMCVDEYFLLDRFPLPYAAYMVVIAIIASLTGQYVVKKWIARAGRASLIVFILSFILFASALLLGGEGIVDMVYKIKHNEYMGFEDLCTTASSKATALLDARYKV</sequence>
<feature type="transmembrane region" description="Helical" evidence="6">
    <location>
        <begin position="181"/>
        <end position="200"/>
    </location>
</feature>
<feature type="transmembrane region" description="Helical" evidence="6">
    <location>
        <begin position="115"/>
        <end position="137"/>
    </location>
</feature>
<feature type="transmembrane region" description="Helical" evidence="6">
    <location>
        <begin position="58"/>
        <end position="77"/>
    </location>
</feature>
<dbReference type="GO" id="GO:0016567">
    <property type="term" value="P:protein ubiquitination"/>
    <property type="evidence" value="ECO:0007669"/>
    <property type="project" value="TreeGrafter"/>
</dbReference>
<feature type="transmembrane region" description="Helical" evidence="6">
    <location>
        <begin position="363"/>
        <end position="381"/>
    </location>
</feature>
<keyword evidence="5 6" id="KW-0472">Membrane</keyword>
<dbReference type="GO" id="GO:0031464">
    <property type="term" value="C:Cul4A-RING E3 ubiquitin ligase complex"/>
    <property type="evidence" value="ECO:0007669"/>
    <property type="project" value="TreeGrafter"/>
</dbReference>
<feature type="transmembrane region" description="Helical" evidence="6">
    <location>
        <begin position="264"/>
        <end position="289"/>
    </location>
</feature>
<evidence type="ECO:0000256" key="2">
    <source>
        <dbReference type="ARBA" id="ARBA00009142"/>
    </source>
</evidence>
<evidence type="ECO:0000256" key="6">
    <source>
        <dbReference type="SAM" id="Phobius"/>
    </source>
</evidence>
<dbReference type="EMBL" id="JBDFQZ010000014">
    <property type="protein sequence ID" value="KAK9666155.1"/>
    <property type="molecule type" value="Genomic_DNA"/>
</dbReference>
<reference evidence="7" key="1">
    <citation type="submission" date="2024-03" db="EMBL/GenBank/DDBJ databases">
        <title>WGS assembly of Saponaria officinalis var. Norfolk2.</title>
        <authorList>
            <person name="Jenkins J."/>
            <person name="Shu S."/>
            <person name="Grimwood J."/>
            <person name="Barry K."/>
            <person name="Goodstein D."/>
            <person name="Schmutz J."/>
            <person name="Leebens-Mack J."/>
            <person name="Osbourn A."/>
        </authorList>
    </citation>
    <scope>NUCLEOTIDE SEQUENCE [LARGE SCALE GENOMIC DNA]</scope>
    <source>
        <strain evidence="7">JIC</strain>
    </source>
</reference>
<comment type="similarity">
    <text evidence="2">Belongs to the 4-toluene sulfonate uptake permease (TSUP) (TC 2.A.102) family.</text>
</comment>